<sequence>MSTIYLIRHGQASAKSENYDCLSALGEEQSQLLAPHLKSCVGNLKIIVRGDMQRHLQTAAHFENLLETGSAEIRINPGWNEYDHQDILAAYNPQLRTPAGIKAYLEANKLTKKEFKSVFLDAMKQWLDGNSSTTYAESWIQFKARVLSSFEDIRLNGNGDIVVFTSGGPISLITSHLLGLPHEKFMNINWSLVNAGVTKILVNSKTGHCTLSSLNEHSIFDVESTRNRITYT</sequence>
<gene>
    <name evidence="2" type="ORF">GNP35_10950</name>
</gene>
<dbReference type="Proteomes" id="UP000439994">
    <property type="component" value="Unassembled WGS sequence"/>
</dbReference>
<proteinExistence type="predicted"/>
<accession>A0A6N8F9V8</accession>
<dbReference type="InterPro" id="IPR051021">
    <property type="entry name" value="Mito_Ser/Thr_phosphatase"/>
</dbReference>
<keyword evidence="1" id="KW-0378">Hydrolase</keyword>
<dbReference type="Gene3D" id="3.40.50.1240">
    <property type="entry name" value="Phosphoglycerate mutase-like"/>
    <property type="match status" value="1"/>
</dbReference>
<keyword evidence="3" id="KW-1185">Reference proteome</keyword>
<dbReference type="AlphaFoldDB" id="A0A6N8F9V8"/>
<name>A0A6N8F9V8_9GAMM</name>
<dbReference type="PANTHER" id="PTHR20935">
    <property type="entry name" value="PHOSPHOGLYCERATE MUTASE-RELATED"/>
    <property type="match status" value="1"/>
</dbReference>
<dbReference type="Pfam" id="PF00300">
    <property type="entry name" value="His_Phos_1"/>
    <property type="match status" value="2"/>
</dbReference>
<dbReference type="EMBL" id="WOCD01000005">
    <property type="protein sequence ID" value="MUH72954.1"/>
    <property type="molecule type" value="Genomic_DNA"/>
</dbReference>
<dbReference type="PANTHER" id="PTHR20935:SF0">
    <property type="entry name" value="SERINE_THREONINE-PROTEIN PHOSPHATASE PGAM5, MITOCHONDRIAL"/>
    <property type="match status" value="1"/>
</dbReference>
<dbReference type="OrthoDB" id="280692at2"/>
<comment type="caution">
    <text evidence="2">The sequence shown here is derived from an EMBL/GenBank/DDBJ whole genome shotgun (WGS) entry which is preliminary data.</text>
</comment>
<organism evidence="2 3">
    <name type="scientific">Psychrosphaera haliotis</name>
    <dbReference type="NCBI Taxonomy" id="555083"/>
    <lineage>
        <taxon>Bacteria</taxon>
        <taxon>Pseudomonadati</taxon>
        <taxon>Pseudomonadota</taxon>
        <taxon>Gammaproteobacteria</taxon>
        <taxon>Alteromonadales</taxon>
        <taxon>Pseudoalteromonadaceae</taxon>
        <taxon>Psychrosphaera</taxon>
    </lineage>
</organism>
<dbReference type="InterPro" id="IPR013078">
    <property type="entry name" value="His_Pase_superF_clade-1"/>
</dbReference>
<dbReference type="CDD" id="cd07067">
    <property type="entry name" value="HP_PGM_like"/>
    <property type="match status" value="1"/>
</dbReference>
<protein>
    <submittedName>
        <fullName evidence="2">Histidine phosphatase family protein</fullName>
    </submittedName>
</protein>
<dbReference type="SMART" id="SM00855">
    <property type="entry name" value="PGAM"/>
    <property type="match status" value="1"/>
</dbReference>
<dbReference type="GO" id="GO:0016787">
    <property type="term" value="F:hydrolase activity"/>
    <property type="evidence" value="ECO:0007669"/>
    <property type="project" value="UniProtKB-KW"/>
</dbReference>
<dbReference type="RefSeq" id="WP_155696155.1">
    <property type="nucleotide sequence ID" value="NZ_WOCD01000005.1"/>
</dbReference>
<dbReference type="SUPFAM" id="SSF53254">
    <property type="entry name" value="Phosphoglycerate mutase-like"/>
    <property type="match status" value="1"/>
</dbReference>
<reference evidence="2 3" key="1">
    <citation type="submission" date="2019-11" db="EMBL/GenBank/DDBJ databases">
        <title>P. haliotis isolates from Z. marina roots.</title>
        <authorList>
            <person name="Cohen M."/>
            <person name="Jospin G."/>
            <person name="Eisen J.A."/>
            <person name="Coil D.A."/>
        </authorList>
    </citation>
    <scope>NUCLEOTIDE SEQUENCE [LARGE SCALE GENOMIC DNA]</scope>
    <source>
        <strain evidence="2 3">UCD-MCMsp1aY</strain>
    </source>
</reference>
<evidence type="ECO:0000313" key="3">
    <source>
        <dbReference type="Proteomes" id="UP000439994"/>
    </source>
</evidence>
<evidence type="ECO:0000313" key="2">
    <source>
        <dbReference type="EMBL" id="MUH72954.1"/>
    </source>
</evidence>
<evidence type="ECO:0000256" key="1">
    <source>
        <dbReference type="ARBA" id="ARBA00022801"/>
    </source>
</evidence>
<dbReference type="InterPro" id="IPR029033">
    <property type="entry name" value="His_PPase_superfam"/>
</dbReference>